<comment type="similarity">
    <text evidence="1">Belongs to the UPF0174 family.</text>
</comment>
<organism evidence="3 4">
    <name type="scientific">Hyphomonas johnsonii MHS-2</name>
    <dbReference type="NCBI Taxonomy" id="1280950"/>
    <lineage>
        <taxon>Bacteria</taxon>
        <taxon>Pseudomonadati</taxon>
        <taxon>Pseudomonadota</taxon>
        <taxon>Alphaproteobacteria</taxon>
        <taxon>Hyphomonadales</taxon>
        <taxon>Hyphomonadaceae</taxon>
        <taxon>Hyphomonas</taxon>
    </lineage>
</organism>
<dbReference type="InterPro" id="IPR021150">
    <property type="entry name" value="Ubiq_cyt_c_chap"/>
</dbReference>
<gene>
    <name evidence="3" type="ORF">HJO_01295</name>
</gene>
<dbReference type="PATRIC" id="fig|1280950.3.peg.266"/>
<accession>A0A059FU38</accession>
<evidence type="ECO:0000313" key="4">
    <source>
        <dbReference type="Proteomes" id="UP000025171"/>
    </source>
</evidence>
<evidence type="ECO:0000313" key="3">
    <source>
        <dbReference type="EMBL" id="KCZ93968.1"/>
    </source>
</evidence>
<dbReference type="EMBL" id="ARYK01000001">
    <property type="protein sequence ID" value="KCZ93968.1"/>
    <property type="molecule type" value="Genomic_DNA"/>
</dbReference>
<dbReference type="Proteomes" id="UP000025171">
    <property type="component" value="Unassembled WGS sequence"/>
</dbReference>
<evidence type="ECO:0000259" key="2">
    <source>
        <dbReference type="Pfam" id="PF03981"/>
    </source>
</evidence>
<dbReference type="STRING" id="1280950.HJO_01295"/>
<dbReference type="eggNOG" id="COG5452">
    <property type="taxonomic scope" value="Bacteria"/>
</dbReference>
<protein>
    <recommendedName>
        <fullName evidence="2">Ubiquinol-cytochrome c chaperone domain-containing protein</fullName>
    </recommendedName>
</protein>
<dbReference type="Pfam" id="PF03981">
    <property type="entry name" value="Ubiq_cyt_C_chap"/>
    <property type="match status" value="1"/>
</dbReference>
<feature type="domain" description="Ubiquinol-cytochrome c chaperone" evidence="2">
    <location>
        <begin position="39"/>
        <end position="173"/>
    </location>
</feature>
<dbReference type="OrthoDB" id="7158889at2"/>
<proteinExistence type="inferred from homology"/>
<keyword evidence="4" id="KW-1185">Reference proteome</keyword>
<sequence length="185" mass="19366">MGFSIGWLQQGKTQKAAAAVAYRHMMQAALAPDFYAAGAVPDTFDGRGQMVTLYSALAARRLRAIGSTDARKIAARLNTLVLDGFDAAFREQGVGDSSIARKVRALAEAYYGLGTALNAALDTGDADQVAAVLVRNGMAGHDGANTLTAHIRQQSEQIAAQPDSEILAGEFAWSVLSGALPNVQA</sequence>
<dbReference type="AlphaFoldDB" id="A0A059FU38"/>
<evidence type="ECO:0000256" key="1">
    <source>
        <dbReference type="ARBA" id="ARBA00006436"/>
    </source>
</evidence>
<name>A0A059FU38_9PROT</name>
<comment type="caution">
    <text evidence="3">The sequence shown here is derived from an EMBL/GenBank/DDBJ whole genome shotgun (WGS) entry which is preliminary data.</text>
</comment>
<reference evidence="3 4" key="1">
    <citation type="journal article" date="2014" name="Antonie Van Leeuwenhoek">
        <title>Hyphomonas beringensis sp. nov. and Hyphomonas chukchiensis sp. nov., isolated from surface seawater of the Bering Sea and Chukchi Sea.</title>
        <authorList>
            <person name="Li C."/>
            <person name="Lai Q."/>
            <person name="Li G."/>
            <person name="Dong C."/>
            <person name="Wang J."/>
            <person name="Liao Y."/>
            <person name="Shao Z."/>
        </authorList>
    </citation>
    <scope>NUCLEOTIDE SEQUENCE [LARGE SCALE GENOMIC DNA]</scope>
    <source>
        <strain evidence="3 4">MHS-2</strain>
    </source>
</reference>
<dbReference type="RefSeq" id="WP_051617944.1">
    <property type="nucleotide sequence ID" value="NZ_ARYK01000001.1"/>
</dbReference>